<dbReference type="Pfam" id="PF04338">
    <property type="entry name" value="DUF481"/>
    <property type="match status" value="1"/>
</dbReference>
<dbReference type="EMBL" id="RXYK01000001">
    <property type="protein sequence ID" value="RTY40134.1"/>
    <property type="molecule type" value="Genomic_DNA"/>
</dbReference>
<organism evidence="1 2">
    <name type="scientific">Chlorobium phaeovibrioides</name>
    <dbReference type="NCBI Taxonomy" id="1094"/>
    <lineage>
        <taxon>Bacteria</taxon>
        <taxon>Pseudomonadati</taxon>
        <taxon>Chlorobiota</taxon>
        <taxon>Chlorobiia</taxon>
        <taxon>Chlorobiales</taxon>
        <taxon>Chlorobiaceae</taxon>
        <taxon>Chlorobium/Pelodictyon group</taxon>
        <taxon>Chlorobium</taxon>
    </lineage>
</organism>
<protein>
    <submittedName>
        <fullName evidence="1">DUF481 domain-containing protein</fullName>
    </submittedName>
</protein>
<name>A0A432AXL5_CHLPH</name>
<dbReference type="AlphaFoldDB" id="A0A432AXL5"/>
<proteinExistence type="predicted"/>
<reference evidence="1 2" key="1">
    <citation type="submission" date="2018-12" db="EMBL/GenBank/DDBJ databases">
        <authorList>
            <person name="Lunina O.N."/>
            <person name="Grouzdev D.S."/>
            <person name="Gorlenko V.M."/>
            <person name="Savvichev A.S."/>
        </authorList>
    </citation>
    <scope>NUCLEOTIDE SEQUENCE [LARGE SCALE GENOMIC DNA]</scope>
    <source>
        <strain evidence="1 2">BrKhr-17</strain>
    </source>
</reference>
<evidence type="ECO:0000313" key="2">
    <source>
        <dbReference type="Proteomes" id="UP000279908"/>
    </source>
</evidence>
<gene>
    <name evidence="1" type="ORF">EKD02_01405</name>
</gene>
<accession>A0A432AXL5</accession>
<sequence length="309" mass="34684">MPHTAMAIDEIIFHNGDRISGAVVRMDKSVLQLKTEYAGTLFIAWDSISGISSDSPMRILMKEGGARTVMSITAENRNSIQAINPEAWQTGDGHLFKGEAAMSLNIDRGNTRQEEADLDLAMEWRHLNHRIKLQSELEYDTAENEKTTDRWFILAKYDNIVSSLRYYGGKVSYKTDRIADLNLRLTAGPYLGIQFINRPTTKLSTEFGVDGVKESFDALPENTYLAGSWSLDFSHTIIDDALQFYHRQKGLANVNNLNGVVLDTWTGLKIPIRGGFSTSAELKAEYSGDALAGIDPWDLAYRLKFGYLW</sequence>
<dbReference type="InterPro" id="IPR007433">
    <property type="entry name" value="DUF481"/>
</dbReference>
<comment type="caution">
    <text evidence="1">The sequence shown here is derived from an EMBL/GenBank/DDBJ whole genome shotgun (WGS) entry which is preliminary data.</text>
</comment>
<dbReference type="Proteomes" id="UP000279908">
    <property type="component" value="Unassembled WGS sequence"/>
</dbReference>
<evidence type="ECO:0000313" key="1">
    <source>
        <dbReference type="EMBL" id="RTY40134.1"/>
    </source>
</evidence>